<dbReference type="GO" id="GO:0010183">
    <property type="term" value="P:pollen tube guidance"/>
    <property type="evidence" value="ECO:0007669"/>
    <property type="project" value="UniProtKB-ARBA"/>
</dbReference>
<evidence type="ECO:0000256" key="5">
    <source>
        <dbReference type="ARBA" id="ARBA00022679"/>
    </source>
</evidence>
<evidence type="ECO:0000256" key="9">
    <source>
        <dbReference type="ARBA" id="ARBA00023136"/>
    </source>
</evidence>
<evidence type="ECO:0000256" key="4">
    <source>
        <dbReference type="ARBA" id="ARBA00022527"/>
    </source>
</evidence>
<dbReference type="InterPro" id="IPR011009">
    <property type="entry name" value="Kinase-like_dom_sf"/>
</dbReference>
<evidence type="ECO:0000313" key="15">
    <source>
        <dbReference type="Proteomes" id="UP001371456"/>
    </source>
</evidence>
<dbReference type="GO" id="GO:0005524">
    <property type="term" value="F:ATP binding"/>
    <property type="evidence" value="ECO:0007669"/>
    <property type="project" value="UniProtKB-UniRule"/>
</dbReference>
<feature type="compositionally biased region" description="Low complexity" evidence="12">
    <location>
        <begin position="530"/>
        <end position="541"/>
    </location>
</feature>
<evidence type="ECO:0000256" key="12">
    <source>
        <dbReference type="SAM" id="MobiDB-lite"/>
    </source>
</evidence>
<dbReference type="GO" id="GO:0004674">
    <property type="term" value="F:protein serine/threonine kinase activity"/>
    <property type="evidence" value="ECO:0007669"/>
    <property type="project" value="UniProtKB-KW"/>
</dbReference>
<feature type="compositionally biased region" description="Basic and acidic residues" evidence="12">
    <location>
        <begin position="375"/>
        <end position="392"/>
    </location>
</feature>
<keyword evidence="10" id="KW-0449">Lipoprotein</keyword>
<keyword evidence="7" id="KW-0418">Kinase</keyword>
<evidence type="ECO:0000256" key="2">
    <source>
        <dbReference type="ARBA" id="ARBA00008684"/>
    </source>
</evidence>
<evidence type="ECO:0000259" key="13">
    <source>
        <dbReference type="PROSITE" id="PS50011"/>
    </source>
</evidence>
<dbReference type="PROSITE" id="PS50011">
    <property type="entry name" value="PROTEIN_KINASE_DOM"/>
    <property type="match status" value="1"/>
</dbReference>
<feature type="compositionally biased region" description="Low complexity" evidence="12">
    <location>
        <begin position="481"/>
        <end position="490"/>
    </location>
</feature>
<dbReference type="Pfam" id="PF00069">
    <property type="entry name" value="Pkinase"/>
    <property type="match status" value="1"/>
</dbReference>
<dbReference type="PANTHER" id="PTHR47985">
    <property type="entry name" value="OS07G0668900 PROTEIN"/>
    <property type="match status" value="1"/>
</dbReference>
<evidence type="ECO:0000256" key="3">
    <source>
        <dbReference type="ARBA" id="ARBA00022475"/>
    </source>
</evidence>
<dbReference type="InterPro" id="IPR000719">
    <property type="entry name" value="Prot_kinase_dom"/>
</dbReference>
<keyword evidence="3" id="KW-1003">Cell membrane</keyword>
<dbReference type="FunFam" id="1.10.510.10:FF:000032">
    <property type="entry name" value="Serine/threonine-protein kinase PBS1"/>
    <property type="match status" value="1"/>
</dbReference>
<sequence>MSCLPCFQSKKTNEPPVQDKPVPVSRPANDHPSSSLHFENNYKASCENGNNNNNRAYQDSPPVENGNSSNAKTFTFRELASATKNFRQECLIGEGGFGRVFKGTLQGGEVVAVKQLDRTGTQGTKEFQVEVLLLSLLNHQNLVNLIGYCADGDQRILVYEYRPMGSLADHLIDIKEDQMPLDWQNRMKIAAGAAEGLEYLHEKANPPIIYRDLRTTNILLDEDFTPRLSDYGLAKLAGGGNKSHISPRVMGTYGYCAPEYERSGELSFKSDVYSFGVVLLEIITGRRAVDTTMPTEEQNLVAWAQPIFRNPKRFREMADPLLKNKFPERSLNQAVGVAAMCLQEQPSVRPLISDVVAALTNLNVDEPIPESPPSPEKDSNTDTDEYKHKSSDNEALPNKNEDDSSENDQENVHYNQKVGINENVFDSDEDDGASSDYGYGSTSGSSENEKEDNSLEPGGGMPTKSVKWSSESRRKSKIKSSSRTINSTSRPKSKVKRSESIISNDDTEKKGTFNLKDYNNHPQQNRKSKTVSFSVFSSQSSDDTESDGENNIGSNQSRRVQFRS</sequence>
<reference evidence="14 15" key="1">
    <citation type="submission" date="2024-02" db="EMBL/GenBank/DDBJ databases">
        <title>de novo genome assembly of Solanum bulbocastanum strain 11H21.</title>
        <authorList>
            <person name="Hosaka A.J."/>
        </authorList>
    </citation>
    <scope>NUCLEOTIDE SEQUENCE [LARGE SCALE GENOMIC DNA]</scope>
    <source>
        <tissue evidence="14">Young leaves</tissue>
    </source>
</reference>
<keyword evidence="4" id="KW-0723">Serine/threonine-protein kinase</keyword>
<evidence type="ECO:0000256" key="7">
    <source>
        <dbReference type="ARBA" id="ARBA00022777"/>
    </source>
</evidence>
<dbReference type="CDD" id="cd14066">
    <property type="entry name" value="STKc_IRAK"/>
    <property type="match status" value="1"/>
</dbReference>
<accession>A0AAN8TRS7</accession>
<evidence type="ECO:0000256" key="1">
    <source>
        <dbReference type="ARBA" id="ARBA00004193"/>
    </source>
</evidence>
<dbReference type="PROSITE" id="PS00109">
    <property type="entry name" value="PROTEIN_KINASE_TYR"/>
    <property type="match status" value="1"/>
</dbReference>
<dbReference type="GO" id="GO:0005886">
    <property type="term" value="C:plasma membrane"/>
    <property type="evidence" value="ECO:0007669"/>
    <property type="project" value="UniProtKB-SubCell"/>
</dbReference>
<name>A0AAN8TRS7_SOLBU</name>
<keyword evidence="6 11" id="KW-0547">Nucleotide-binding</keyword>
<keyword evidence="15" id="KW-1185">Reference proteome</keyword>
<dbReference type="Gene3D" id="3.30.200.20">
    <property type="entry name" value="Phosphorylase Kinase, domain 1"/>
    <property type="match status" value="1"/>
</dbReference>
<evidence type="ECO:0000256" key="6">
    <source>
        <dbReference type="ARBA" id="ARBA00022741"/>
    </source>
</evidence>
<dbReference type="PANTHER" id="PTHR47985:SF17">
    <property type="entry name" value="SERINE_THREONINE-PROTEIN KINASE CDL1-LIKE"/>
    <property type="match status" value="1"/>
</dbReference>
<feature type="region of interest" description="Disordered" evidence="12">
    <location>
        <begin position="364"/>
        <end position="564"/>
    </location>
</feature>
<dbReference type="Proteomes" id="UP001371456">
    <property type="component" value="Unassembled WGS sequence"/>
</dbReference>
<keyword evidence="5" id="KW-0808">Transferase</keyword>
<dbReference type="Gene3D" id="1.10.510.10">
    <property type="entry name" value="Transferase(Phosphotransferase) domain 1"/>
    <property type="match status" value="1"/>
</dbReference>
<feature type="region of interest" description="Disordered" evidence="12">
    <location>
        <begin position="1"/>
        <end position="70"/>
    </location>
</feature>
<dbReference type="EMBL" id="JBANQN010000004">
    <property type="protein sequence ID" value="KAK6791824.1"/>
    <property type="molecule type" value="Genomic_DNA"/>
</dbReference>
<evidence type="ECO:0000256" key="8">
    <source>
        <dbReference type="ARBA" id="ARBA00022840"/>
    </source>
</evidence>
<evidence type="ECO:0000256" key="10">
    <source>
        <dbReference type="ARBA" id="ARBA00023288"/>
    </source>
</evidence>
<evidence type="ECO:0000256" key="11">
    <source>
        <dbReference type="PROSITE-ProRule" id="PRU10141"/>
    </source>
</evidence>
<dbReference type="GO" id="GO:0090404">
    <property type="term" value="C:pollen tube tip"/>
    <property type="evidence" value="ECO:0007669"/>
    <property type="project" value="UniProtKB-ARBA"/>
</dbReference>
<dbReference type="InterPro" id="IPR008266">
    <property type="entry name" value="Tyr_kinase_AS"/>
</dbReference>
<keyword evidence="8 11" id="KW-0067">ATP-binding</keyword>
<dbReference type="FunFam" id="3.30.200.20:FF:000266">
    <property type="entry name" value="probable serine/threonine-protein kinase RLCKVII"/>
    <property type="match status" value="1"/>
</dbReference>
<feature type="binding site" evidence="11">
    <location>
        <position position="114"/>
    </location>
    <ligand>
        <name>ATP</name>
        <dbReference type="ChEBI" id="CHEBI:30616"/>
    </ligand>
</feature>
<comment type="similarity">
    <text evidence="2">Belongs to the protein kinase superfamily. Ser/Thr protein kinase family.</text>
</comment>
<feature type="compositionally biased region" description="Polar residues" evidence="12">
    <location>
        <begin position="47"/>
        <end position="57"/>
    </location>
</feature>
<dbReference type="AlphaFoldDB" id="A0AAN8TRS7"/>
<evidence type="ECO:0000313" key="14">
    <source>
        <dbReference type="EMBL" id="KAK6791824.1"/>
    </source>
</evidence>
<comment type="caution">
    <text evidence="14">The sequence shown here is derived from an EMBL/GenBank/DDBJ whole genome shotgun (WGS) entry which is preliminary data.</text>
</comment>
<feature type="domain" description="Protein kinase" evidence="13">
    <location>
        <begin position="86"/>
        <end position="362"/>
    </location>
</feature>
<feature type="compositionally biased region" description="Polar residues" evidence="12">
    <location>
        <begin position="549"/>
        <end position="564"/>
    </location>
</feature>
<gene>
    <name evidence="14" type="ORF">RDI58_010905</name>
</gene>
<dbReference type="InterPro" id="IPR017441">
    <property type="entry name" value="Protein_kinase_ATP_BS"/>
</dbReference>
<comment type="subcellular location">
    <subcellularLocation>
        <location evidence="1">Cell membrane</location>
        <topology evidence="1">Lipid-anchor</topology>
    </subcellularLocation>
</comment>
<dbReference type="SUPFAM" id="SSF56112">
    <property type="entry name" value="Protein kinase-like (PK-like)"/>
    <property type="match status" value="1"/>
</dbReference>
<dbReference type="PROSITE" id="PS00107">
    <property type="entry name" value="PROTEIN_KINASE_ATP"/>
    <property type="match status" value="1"/>
</dbReference>
<keyword evidence="9" id="KW-0472">Membrane</keyword>
<protein>
    <recommendedName>
        <fullName evidence="13">Protein kinase domain-containing protein</fullName>
    </recommendedName>
</protein>
<proteinExistence type="inferred from homology"/>
<organism evidence="14 15">
    <name type="scientific">Solanum bulbocastanum</name>
    <name type="common">Wild potato</name>
    <dbReference type="NCBI Taxonomy" id="147425"/>
    <lineage>
        <taxon>Eukaryota</taxon>
        <taxon>Viridiplantae</taxon>
        <taxon>Streptophyta</taxon>
        <taxon>Embryophyta</taxon>
        <taxon>Tracheophyta</taxon>
        <taxon>Spermatophyta</taxon>
        <taxon>Magnoliopsida</taxon>
        <taxon>eudicotyledons</taxon>
        <taxon>Gunneridae</taxon>
        <taxon>Pentapetalae</taxon>
        <taxon>asterids</taxon>
        <taxon>lamiids</taxon>
        <taxon>Solanales</taxon>
        <taxon>Solanaceae</taxon>
        <taxon>Solanoideae</taxon>
        <taxon>Solaneae</taxon>
        <taxon>Solanum</taxon>
    </lineage>
</organism>
<feature type="compositionally biased region" description="Low complexity" evidence="12">
    <location>
        <begin position="434"/>
        <end position="446"/>
    </location>
</feature>